<sequence>MTRGHRRPALGAFLLICALLSACGEAEPAAAPPVVPPPVVPSSRAATDVRPLQQLERRFGARLGVHAVDTGTGATVAYRADERFAHASTFKALLAGVLLDRLPDAELRRVVRYTEDDLLEWAPITSRHVRTGMAVDALIAAAVQHSDNTAANLLLDLVGGPPGLQRALRDIGDTTTDVSRNEPALNTAVPGDRRDTSTPRALGTDLHRYVLGDLLPGTRRQKLIGLLAGNTTGDSFIRAGVPPGWRVGDKTGSGGYGTRNDIAVVWPPTGGPLVVAVQSDRGRPGAPSDDALIAEATKVVVAALRG</sequence>
<keyword evidence="4" id="KW-1185">Reference proteome</keyword>
<dbReference type="NCBIfam" id="NF033103">
    <property type="entry name" value="bla_class_A"/>
    <property type="match status" value="1"/>
</dbReference>
<dbReference type="InterPro" id="IPR000871">
    <property type="entry name" value="Beta-lactam_class-A"/>
</dbReference>
<dbReference type="PRINTS" id="PR00118">
    <property type="entry name" value="BLACTAMASEA"/>
</dbReference>
<feature type="domain" description="Beta-lactamase class A catalytic" evidence="2">
    <location>
        <begin position="64"/>
        <end position="277"/>
    </location>
</feature>
<dbReference type="RefSeq" id="WP_184951641.1">
    <property type="nucleotide sequence ID" value="NZ_BOMC01000061.1"/>
</dbReference>
<feature type="chain" id="PRO_5039709161" evidence="1">
    <location>
        <begin position="27"/>
        <end position="306"/>
    </location>
</feature>
<dbReference type="EMBL" id="JACHMF010000001">
    <property type="protein sequence ID" value="MBB4692976.1"/>
    <property type="molecule type" value="Genomic_DNA"/>
</dbReference>
<dbReference type="GO" id="GO:0046677">
    <property type="term" value="P:response to antibiotic"/>
    <property type="evidence" value="ECO:0007669"/>
    <property type="project" value="InterPro"/>
</dbReference>
<comment type="caution">
    <text evidence="3">The sequence shown here is derived from an EMBL/GenBank/DDBJ whole genome shotgun (WGS) entry which is preliminary data.</text>
</comment>
<dbReference type="PROSITE" id="PS51257">
    <property type="entry name" value="PROKAR_LIPOPROTEIN"/>
    <property type="match status" value="1"/>
</dbReference>
<feature type="signal peptide" evidence="1">
    <location>
        <begin position="1"/>
        <end position="26"/>
    </location>
</feature>
<dbReference type="PANTHER" id="PTHR35333:SF3">
    <property type="entry name" value="BETA-LACTAMASE-TYPE TRANSPEPTIDASE FOLD CONTAINING PROTEIN"/>
    <property type="match status" value="1"/>
</dbReference>
<reference evidence="3 4" key="1">
    <citation type="submission" date="2020-08" db="EMBL/GenBank/DDBJ databases">
        <title>Sequencing the genomes of 1000 actinobacteria strains.</title>
        <authorList>
            <person name="Klenk H.-P."/>
        </authorList>
    </citation>
    <scope>NUCLEOTIDE SEQUENCE [LARGE SCALE GENOMIC DNA]</scope>
    <source>
        <strain evidence="3 4">DSM 45518</strain>
    </source>
</reference>
<dbReference type="EC" id="3.5.2.6" evidence="3"/>
<dbReference type="InterPro" id="IPR045155">
    <property type="entry name" value="Beta-lactam_cat"/>
</dbReference>
<dbReference type="Proteomes" id="UP000542742">
    <property type="component" value="Unassembled WGS sequence"/>
</dbReference>
<keyword evidence="3" id="KW-0378">Hydrolase</keyword>
<proteinExistence type="predicted"/>
<dbReference type="PANTHER" id="PTHR35333">
    <property type="entry name" value="BETA-LACTAMASE"/>
    <property type="match status" value="1"/>
</dbReference>
<dbReference type="GO" id="GO:0008800">
    <property type="term" value="F:beta-lactamase activity"/>
    <property type="evidence" value="ECO:0007669"/>
    <property type="project" value="UniProtKB-EC"/>
</dbReference>
<evidence type="ECO:0000313" key="4">
    <source>
        <dbReference type="Proteomes" id="UP000542742"/>
    </source>
</evidence>
<name>A0A7W7CU07_9ACTN</name>
<dbReference type="Gene3D" id="3.40.710.10">
    <property type="entry name" value="DD-peptidase/beta-lactamase superfamily"/>
    <property type="match status" value="1"/>
</dbReference>
<dbReference type="Pfam" id="PF13354">
    <property type="entry name" value="Beta-lactamase2"/>
    <property type="match status" value="1"/>
</dbReference>
<accession>A0A7W7CU07</accession>
<evidence type="ECO:0000256" key="1">
    <source>
        <dbReference type="SAM" id="SignalP"/>
    </source>
</evidence>
<gene>
    <name evidence="3" type="ORF">BKA14_003124</name>
</gene>
<protein>
    <submittedName>
        <fullName evidence="3">Beta-lactamase class A</fullName>
        <ecNumber evidence="3">3.5.2.6</ecNumber>
    </submittedName>
</protein>
<dbReference type="GO" id="GO:0030655">
    <property type="term" value="P:beta-lactam antibiotic catabolic process"/>
    <property type="evidence" value="ECO:0007669"/>
    <property type="project" value="InterPro"/>
</dbReference>
<organism evidence="3 4">
    <name type="scientific">Paractinoplanes abujensis</name>
    <dbReference type="NCBI Taxonomy" id="882441"/>
    <lineage>
        <taxon>Bacteria</taxon>
        <taxon>Bacillati</taxon>
        <taxon>Actinomycetota</taxon>
        <taxon>Actinomycetes</taxon>
        <taxon>Micromonosporales</taxon>
        <taxon>Micromonosporaceae</taxon>
        <taxon>Paractinoplanes</taxon>
    </lineage>
</organism>
<dbReference type="AlphaFoldDB" id="A0A7W7CU07"/>
<dbReference type="SUPFAM" id="SSF56601">
    <property type="entry name" value="beta-lactamase/transpeptidase-like"/>
    <property type="match status" value="1"/>
</dbReference>
<keyword evidence="1" id="KW-0732">Signal</keyword>
<evidence type="ECO:0000259" key="2">
    <source>
        <dbReference type="Pfam" id="PF13354"/>
    </source>
</evidence>
<evidence type="ECO:0000313" key="3">
    <source>
        <dbReference type="EMBL" id="MBB4692976.1"/>
    </source>
</evidence>
<dbReference type="InterPro" id="IPR012338">
    <property type="entry name" value="Beta-lactam/transpept-like"/>
</dbReference>